<dbReference type="RefSeq" id="WP_168520075.1">
    <property type="nucleotide sequence ID" value="NZ_JAAXLS010000030.1"/>
</dbReference>
<gene>
    <name evidence="2" type="ORF">HFP15_29685</name>
</gene>
<dbReference type="EMBL" id="JAAXLS010000030">
    <property type="protein sequence ID" value="NKQ57049.1"/>
    <property type="molecule type" value="Genomic_DNA"/>
</dbReference>
<feature type="transmembrane region" description="Helical" evidence="1">
    <location>
        <begin position="229"/>
        <end position="249"/>
    </location>
</feature>
<evidence type="ECO:0000313" key="3">
    <source>
        <dbReference type="Proteomes" id="UP000715441"/>
    </source>
</evidence>
<feature type="transmembrane region" description="Helical" evidence="1">
    <location>
        <begin position="93"/>
        <end position="111"/>
    </location>
</feature>
<dbReference type="Proteomes" id="UP000715441">
    <property type="component" value="Unassembled WGS sequence"/>
</dbReference>
<organism evidence="2 3">
    <name type="scientific">Amycolatopsis acididurans</name>
    <dbReference type="NCBI Taxonomy" id="2724524"/>
    <lineage>
        <taxon>Bacteria</taxon>
        <taxon>Bacillati</taxon>
        <taxon>Actinomycetota</taxon>
        <taxon>Actinomycetes</taxon>
        <taxon>Pseudonocardiales</taxon>
        <taxon>Pseudonocardiaceae</taxon>
        <taxon>Amycolatopsis</taxon>
    </lineage>
</organism>
<feature type="transmembrane region" description="Helical" evidence="1">
    <location>
        <begin position="191"/>
        <end position="209"/>
    </location>
</feature>
<feature type="transmembrane region" description="Helical" evidence="1">
    <location>
        <begin position="164"/>
        <end position="184"/>
    </location>
</feature>
<accession>A0ABX1JC44</accession>
<sequence length="270" mass="29594">MALSGFYPSPPSTVAPATTHHVVLITAIVLFALWVLYALADLIRTRSPILLFCAIGGLVCALMETFWGVLGLLNYRDGNLMSWIQFNFRGDPLWSTLLYSLFAGGSAYLFYDLTRKGAPRKQYWMGMGVIIVSNLVIEIPLTALKLYDYYGPQPFQFYQGGFPLWWLFTNLGGIASGVLLALAVGRYGVRGTLLAVPLVPCAFGAWELWAGWPTFVTMTMGVSRAWTYLGAAITIALSVSTVAAIVNAVRPRTETIERSPVPHQDAAGTR</sequence>
<keyword evidence="1" id="KW-1133">Transmembrane helix</keyword>
<feature type="transmembrane region" description="Helical" evidence="1">
    <location>
        <begin position="20"/>
        <end position="40"/>
    </location>
</feature>
<reference evidence="2 3" key="1">
    <citation type="submission" date="2020-04" db="EMBL/GenBank/DDBJ databases">
        <title>Novel species.</title>
        <authorList>
            <person name="Teo W.F.A."/>
            <person name="Lipun K."/>
            <person name="Srisuk N."/>
            <person name="Duangmal K."/>
        </authorList>
    </citation>
    <scope>NUCLEOTIDE SEQUENCE [LARGE SCALE GENOMIC DNA]</scope>
    <source>
        <strain evidence="2 3">K13G38</strain>
    </source>
</reference>
<keyword evidence="1" id="KW-0812">Transmembrane</keyword>
<feature type="transmembrane region" description="Helical" evidence="1">
    <location>
        <begin position="123"/>
        <end position="144"/>
    </location>
</feature>
<keyword evidence="1" id="KW-0472">Membrane</keyword>
<evidence type="ECO:0000256" key="1">
    <source>
        <dbReference type="SAM" id="Phobius"/>
    </source>
</evidence>
<proteinExistence type="predicted"/>
<evidence type="ECO:0008006" key="4">
    <source>
        <dbReference type="Google" id="ProtNLM"/>
    </source>
</evidence>
<keyword evidence="3" id="KW-1185">Reference proteome</keyword>
<evidence type="ECO:0000313" key="2">
    <source>
        <dbReference type="EMBL" id="NKQ57049.1"/>
    </source>
</evidence>
<name>A0ABX1JC44_9PSEU</name>
<comment type="caution">
    <text evidence="2">The sequence shown here is derived from an EMBL/GenBank/DDBJ whole genome shotgun (WGS) entry which is preliminary data.</text>
</comment>
<feature type="transmembrane region" description="Helical" evidence="1">
    <location>
        <begin position="49"/>
        <end position="73"/>
    </location>
</feature>
<protein>
    <recommendedName>
        <fullName evidence="4">Carotenoid biosynthesis protein</fullName>
    </recommendedName>
</protein>